<name>A0A166F5E3_DAUCS</name>
<feature type="domain" description="Peptidase A1" evidence="11">
    <location>
        <begin position="586"/>
        <end position="915"/>
    </location>
</feature>
<keyword evidence="10" id="KW-0812">Transmembrane</keyword>
<feature type="compositionally biased region" description="Polar residues" evidence="9">
    <location>
        <begin position="504"/>
        <end position="517"/>
    </location>
</feature>
<keyword evidence="6" id="KW-1015">Disulfide bond</keyword>
<dbReference type="PANTHER" id="PTHR13683:SF750">
    <property type="entry name" value="ASPARTYL PROTEASE AED1"/>
    <property type="match status" value="1"/>
</dbReference>
<dbReference type="GO" id="GO:0006508">
    <property type="term" value="P:proteolysis"/>
    <property type="evidence" value="ECO:0007669"/>
    <property type="project" value="UniProtKB-KW"/>
</dbReference>
<feature type="domain" description="Peptidase A1" evidence="11">
    <location>
        <begin position="150"/>
        <end position="480"/>
    </location>
</feature>
<evidence type="ECO:0000259" key="11">
    <source>
        <dbReference type="PROSITE" id="PS51767"/>
    </source>
</evidence>
<dbReference type="Pfam" id="PF14541">
    <property type="entry name" value="TAXi_C"/>
    <property type="match status" value="2"/>
</dbReference>
<keyword evidence="3" id="KW-0732">Signal</keyword>
<evidence type="ECO:0000256" key="1">
    <source>
        <dbReference type="ARBA" id="ARBA00007447"/>
    </source>
</evidence>
<feature type="compositionally biased region" description="Polar residues" evidence="9">
    <location>
        <begin position="534"/>
        <end position="546"/>
    </location>
</feature>
<dbReference type="FunFam" id="2.40.70.10:FF:000013">
    <property type="entry name" value="Aspartyl protease AED1"/>
    <property type="match status" value="2"/>
</dbReference>
<dbReference type="FunFam" id="2.40.70.10:FF:000021">
    <property type="entry name" value="Aspartyl protease AED1"/>
    <property type="match status" value="2"/>
</dbReference>
<dbReference type="PROSITE" id="PS51767">
    <property type="entry name" value="PEPTIDASE_A1"/>
    <property type="match status" value="2"/>
</dbReference>
<feature type="active site" evidence="7">
    <location>
        <position position="798"/>
    </location>
</feature>
<organism evidence="12">
    <name type="scientific">Daucus carota subsp. sativus</name>
    <name type="common">Carrot</name>
    <dbReference type="NCBI Taxonomy" id="79200"/>
    <lineage>
        <taxon>Eukaryota</taxon>
        <taxon>Viridiplantae</taxon>
        <taxon>Streptophyta</taxon>
        <taxon>Embryophyta</taxon>
        <taxon>Tracheophyta</taxon>
        <taxon>Spermatophyta</taxon>
        <taxon>Magnoliopsida</taxon>
        <taxon>eudicotyledons</taxon>
        <taxon>Gunneridae</taxon>
        <taxon>Pentapetalae</taxon>
        <taxon>asterids</taxon>
        <taxon>campanulids</taxon>
        <taxon>Apiales</taxon>
        <taxon>Apiaceae</taxon>
        <taxon>Apioideae</taxon>
        <taxon>Scandiceae</taxon>
        <taxon>Daucinae</taxon>
        <taxon>Daucus</taxon>
        <taxon>Daucus sect. Daucus</taxon>
    </lineage>
</organism>
<dbReference type="EMBL" id="LNRQ01000002">
    <property type="protein sequence ID" value="KZN07362.1"/>
    <property type="molecule type" value="Genomic_DNA"/>
</dbReference>
<protein>
    <recommendedName>
        <fullName evidence="11">Peptidase A1 domain-containing protein</fullName>
    </recommendedName>
</protein>
<dbReference type="InterPro" id="IPR033873">
    <property type="entry name" value="CND41-like"/>
</dbReference>
<comment type="caution">
    <text evidence="12">The sequence shown here is derived from an EMBL/GenBank/DDBJ whole genome shotgun (WGS) entry which is preliminary data.</text>
</comment>
<evidence type="ECO:0000256" key="5">
    <source>
        <dbReference type="ARBA" id="ARBA00022801"/>
    </source>
</evidence>
<feature type="compositionally biased region" description="Basic residues" evidence="9">
    <location>
        <begin position="519"/>
        <end position="530"/>
    </location>
</feature>
<dbReference type="InterPro" id="IPR032861">
    <property type="entry name" value="TAXi_N"/>
</dbReference>
<dbReference type="InterPro" id="IPR033121">
    <property type="entry name" value="PEPTIDASE_A1"/>
</dbReference>
<keyword evidence="2 8" id="KW-0645">Protease</keyword>
<evidence type="ECO:0000256" key="9">
    <source>
        <dbReference type="SAM" id="MobiDB-lite"/>
    </source>
</evidence>
<dbReference type="AlphaFoldDB" id="A0A166F5E3"/>
<feature type="active site" evidence="7">
    <location>
        <position position="604"/>
    </location>
</feature>
<comment type="similarity">
    <text evidence="1 8">Belongs to the peptidase A1 family.</text>
</comment>
<evidence type="ECO:0000256" key="4">
    <source>
        <dbReference type="ARBA" id="ARBA00022750"/>
    </source>
</evidence>
<dbReference type="GO" id="GO:0004190">
    <property type="term" value="F:aspartic-type endopeptidase activity"/>
    <property type="evidence" value="ECO:0007669"/>
    <property type="project" value="UniProtKB-KW"/>
</dbReference>
<evidence type="ECO:0000256" key="10">
    <source>
        <dbReference type="SAM" id="Phobius"/>
    </source>
</evidence>
<dbReference type="PRINTS" id="PR00792">
    <property type="entry name" value="PEPSIN"/>
</dbReference>
<dbReference type="PANTHER" id="PTHR13683">
    <property type="entry name" value="ASPARTYL PROTEASES"/>
    <property type="match status" value="1"/>
</dbReference>
<keyword evidence="10" id="KW-0472">Membrane</keyword>
<dbReference type="OMA" id="FQGTHYY"/>
<dbReference type="SUPFAM" id="SSF50630">
    <property type="entry name" value="Acid proteases"/>
    <property type="match status" value="2"/>
</dbReference>
<dbReference type="InterPro" id="IPR001461">
    <property type="entry name" value="Aspartic_peptidase_A1"/>
</dbReference>
<accession>A0A166F5E3</accession>
<reference evidence="12" key="1">
    <citation type="journal article" date="2016" name="Nat. Genet.">
        <title>A high-quality carrot genome assembly provides new insights into carotenoid accumulation and asterid genome evolution.</title>
        <authorList>
            <person name="Iorizzo M."/>
            <person name="Ellison S."/>
            <person name="Senalik D."/>
            <person name="Zeng P."/>
            <person name="Satapoomin P."/>
            <person name="Huang J."/>
            <person name="Bowman M."/>
            <person name="Iovene M."/>
            <person name="Sanseverino W."/>
            <person name="Cavagnaro P."/>
            <person name="Yildiz M."/>
            <person name="Macko-Podgorni A."/>
            <person name="Moranska E."/>
            <person name="Grzebelus E."/>
            <person name="Grzebelus D."/>
            <person name="Ashrafi H."/>
            <person name="Zheng Z."/>
            <person name="Cheng S."/>
            <person name="Spooner D."/>
            <person name="Van Deynze A."/>
            <person name="Simon P."/>
        </authorList>
    </citation>
    <scope>NUCLEOTIDE SEQUENCE [LARGE SCALE GENOMIC DNA]</scope>
    <source>
        <tissue evidence="12">Leaf</tissue>
    </source>
</reference>
<keyword evidence="10" id="KW-1133">Transmembrane helix</keyword>
<dbReference type="Gramene" id="KZN07362">
    <property type="protein sequence ID" value="KZN07362"/>
    <property type="gene ID" value="DCAR_008199"/>
</dbReference>
<evidence type="ECO:0000256" key="8">
    <source>
        <dbReference type="RuleBase" id="RU000454"/>
    </source>
</evidence>
<dbReference type="PROSITE" id="PS00141">
    <property type="entry name" value="ASP_PROTEASE"/>
    <property type="match status" value="1"/>
</dbReference>
<proteinExistence type="inferred from homology"/>
<dbReference type="Pfam" id="PF14543">
    <property type="entry name" value="TAXi_N"/>
    <property type="match status" value="2"/>
</dbReference>
<evidence type="ECO:0000256" key="3">
    <source>
        <dbReference type="ARBA" id="ARBA00022729"/>
    </source>
</evidence>
<gene>
    <name evidence="12" type="ORF">DCAR_008199</name>
</gene>
<keyword evidence="5 8" id="KW-0378">Hydrolase</keyword>
<evidence type="ECO:0000256" key="7">
    <source>
        <dbReference type="PIRSR" id="PIRSR601461-1"/>
    </source>
</evidence>
<dbReference type="InterPro" id="IPR001969">
    <property type="entry name" value="Aspartic_peptidase_AS"/>
</dbReference>
<sequence length="920" mass="99148">MLCSMANHTASPSISLYSFSLVITGLVLFSSFIDGNAAVNRNLMAPRTHNFHTIKVSSLLPDSVCDSSSQGYKLPSSSSLKVVHKHGPCNKQHRTNSPPSPSQILAHDEARVQSIKARIIALNSVGNTFTTSESVTLPAKSGLSLDTLNYVVTVGLGSPKKDLSLAFDTGSSLTWTQCQPCVESCYKQRDPIFDPSESSGYTNVSCNTPECNQLQIRGCNGTTCLYQVGYGDNSYTIGYLAKDTLTLSSAETITDFYFGCGQNNHLLGSDQVAGLLGLGREESSIISQTSTKYGKIFSYCLPSSSSGSGYLTFGNSGISNSVQYIPLGNSNKFYVIDITGIYLNDQKLAISPTVFSTKISIIDSGTVITRLPSEAYTTLRDAFRQQMSMYPMGRPESLFDTCYDLSKYTEVNTPKISIEFGGNQKIELAMTGVLYAVSSSQMCLAFAANSDTSFPTILGNVQQKTMQVVYDLAGGKLGNLVAAQTHDFHIIKVNSLLPDSVCDSSSQGRKLPTSSSLKVVHRHGPCHNRHKTESPQSPSQILTRDNSRVDSINSRISAKSVENTLTSTRSVTLPAKSGLSLGTGNYIVTVGLGSPKKDLSLVFDTGSSLTWTQCEPCGGYCYNQHDPIFDPSDSTSYTNISCKAVKCKQLKPSACRGANCIYGVQYGDNSFTVGYLAKDKLTLSPTEIINDFYFGCGQNNQGLFGQVAGIIGLDRNKFSVFSQASKKYGKVFSYCLPSRSSGSGYLTFGKSVVSNSTQYIPLANLKGFYSINIIGIYVRGQKLAINPTVFSTYGSIIDSGTVITRFPSEAYTTLRDAFRKQMSAYPVANPTKVLDTCYDFSSYTGVTVPKISIEFGGNKIIDLGITGILYVVSLSQVCLAFSTNTGVTNLTIYGNVQQKTMQVVYDVAGGRLGFGPNGCA</sequence>
<dbReference type="CDD" id="cd05472">
    <property type="entry name" value="cnd41_like"/>
    <property type="match status" value="1"/>
</dbReference>
<dbReference type="InterPro" id="IPR032799">
    <property type="entry name" value="TAXi_C"/>
</dbReference>
<dbReference type="InterPro" id="IPR021109">
    <property type="entry name" value="Peptidase_aspartic_dom_sf"/>
</dbReference>
<evidence type="ECO:0000256" key="2">
    <source>
        <dbReference type="ARBA" id="ARBA00022670"/>
    </source>
</evidence>
<evidence type="ECO:0000256" key="6">
    <source>
        <dbReference type="ARBA" id="ARBA00023157"/>
    </source>
</evidence>
<evidence type="ECO:0000313" key="12">
    <source>
        <dbReference type="EMBL" id="KZN07362.1"/>
    </source>
</evidence>
<feature type="transmembrane region" description="Helical" evidence="10">
    <location>
        <begin position="14"/>
        <end position="33"/>
    </location>
</feature>
<dbReference type="Gene3D" id="2.40.70.10">
    <property type="entry name" value="Acid Proteases"/>
    <property type="match status" value="4"/>
</dbReference>
<feature type="region of interest" description="Disordered" evidence="9">
    <location>
        <begin position="504"/>
        <end position="546"/>
    </location>
</feature>
<keyword evidence="4 8" id="KW-0064">Aspartyl protease</keyword>